<evidence type="ECO:0000256" key="4">
    <source>
        <dbReference type="ARBA" id="ARBA00023235"/>
    </source>
</evidence>
<feature type="signal peptide" evidence="7">
    <location>
        <begin position="1"/>
        <end position="21"/>
    </location>
</feature>
<keyword evidence="10" id="KW-1185">Reference proteome</keyword>
<sequence length="188" mass="19358">MKRTALLLLPAAAALALTACSSDGDSYSVYDPSDLSCATTPAPADTKPEWTVKGATGEAQIAPATKEHGPFIKVDKPFTVTDTEVKTLVEGDGPEVAATDTVYVCYEGVNGRSGEVFDSAYQRGQATDFPVSGVVPGFQKALIGQKGGSSVAVVMTPADGYGPMGGNPPAILADDTLIFELKIAKVGE</sequence>
<dbReference type="GO" id="GO:0003755">
    <property type="term" value="F:peptidyl-prolyl cis-trans isomerase activity"/>
    <property type="evidence" value="ECO:0007669"/>
    <property type="project" value="UniProtKB-UniRule"/>
</dbReference>
<dbReference type="KEGG" id="git:C6V83_13125"/>
<evidence type="ECO:0000256" key="1">
    <source>
        <dbReference type="ARBA" id="ARBA00000971"/>
    </source>
</evidence>
<proteinExistence type="inferred from homology"/>
<evidence type="ECO:0000313" key="10">
    <source>
        <dbReference type="Proteomes" id="UP000239814"/>
    </source>
</evidence>
<keyword evidence="7" id="KW-0732">Signal</keyword>
<dbReference type="EMBL" id="CP027433">
    <property type="protein sequence ID" value="AVM01058.1"/>
    <property type="molecule type" value="Genomic_DNA"/>
</dbReference>
<dbReference type="PROSITE" id="PS50059">
    <property type="entry name" value="FKBP_PPIASE"/>
    <property type="match status" value="1"/>
</dbReference>
<dbReference type="PANTHER" id="PTHR43811">
    <property type="entry name" value="FKBP-TYPE PEPTIDYL-PROLYL CIS-TRANS ISOMERASE FKPA"/>
    <property type="match status" value="1"/>
</dbReference>
<organism evidence="9 10">
    <name type="scientific">Gordonia iterans</name>
    <dbReference type="NCBI Taxonomy" id="1004901"/>
    <lineage>
        <taxon>Bacteria</taxon>
        <taxon>Bacillati</taxon>
        <taxon>Actinomycetota</taxon>
        <taxon>Actinomycetes</taxon>
        <taxon>Mycobacteriales</taxon>
        <taxon>Gordoniaceae</taxon>
        <taxon>Gordonia</taxon>
    </lineage>
</organism>
<dbReference type="PROSITE" id="PS51257">
    <property type="entry name" value="PROKAR_LIPOPROTEIN"/>
    <property type="match status" value="1"/>
</dbReference>
<evidence type="ECO:0000259" key="8">
    <source>
        <dbReference type="PROSITE" id="PS50059"/>
    </source>
</evidence>
<dbReference type="AlphaFoldDB" id="A0A2S0KH87"/>
<gene>
    <name evidence="9" type="ORF">C6V83_13125</name>
</gene>
<comment type="catalytic activity">
    <reaction evidence="1 5 6">
        <text>[protein]-peptidylproline (omega=180) = [protein]-peptidylproline (omega=0)</text>
        <dbReference type="Rhea" id="RHEA:16237"/>
        <dbReference type="Rhea" id="RHEA-COMP:10747"/>
        <dbReference type="Rhea" id="RHEA-COMP:10748"/>
        <dbReference type="ChEBI" id="CHEBI:83833"/>
        <dbReference type="ChEBI" id="CHEBI:83834"/>
        <dbReference type="EC" id="5.2.1.8"/>
    </reaction>
</comment>
<dbReference type="OrthoDB" id="25996at2"/>
<evidence type="ECO:0000256" key="3">
    <source>
        <dbReference type="ARBA" id="ARBA00023110"/>
    </source>
</evidence>
<dbReference type="Proteomes" id="UP000239814">
    <property type="component" value="Chromosome"/>
</dbReference>
<protein>
    <recommendedName>
        <fullName evidence="6">Peptidyl-prolyl cis-trans isomerase</fullName>
        <ecNumber evidence="6">5.2.1.8</ecNumber>
    </recommendedName>
</protein>
<accession>A0A2S0KH87</accession>
<evidence type="ECO:0000256" key="2">
    <source>
        <dbReference type="ARBA" id="ARBA00006577"/>
    </source>
</evidence>
<dbReference type="InterPro" id="IPR046357">
    <property type="entry name" value="PPIase_dom_sf"/>
</dbReference>
<name>A0A2S0KH87_9ACTN</name>
<keyword evidence="4 5" id="KW-0413">Isomerase</keyword>
<evidence type="ECO:0000256" key="6">
    <source>
        <dbReference type="RuleBase" id="RU003915"/>
    </source>
</evidence>
<dbReference type="RefSeq" id="WP_105942769.1">
    <property type="nucleotide sequence ID" value="NZ_CP027433.1"/>
</dbReference>
<dbReference type="SUPFAM" id="SSF54534">
    <property type="entry name" value="FKBP-like"/>
    <property type="match status" value="1"/>
</dbReference>
<reference evidence="9 10" key="1">
    <citation type="submission" date="2018-03" db="EMBL/GenBank/DDBJ databases">
        <title>Characteristics and genome of n-alkane degrading marine bacteria Gordonia iterans isolated from crude oil contaminated in Tae-an, South Korea.</title>
        <authorList>
            <person name="Lee S.-S."/>
            <person name="Kim H."/>
        </authorList>
    </citation>
    <scope>NUCLEOTIDE SEQUENCE [LARGE SCALE GENOMIC DNA]</scope>
    <source>
        <strain evidence="9 10">Co17</strain>
    </source>
</reference>
<evidence type="ECO:0000256" key="5">
    <source>
        <dbReference type="PROSITE-ProRule" id="PRU00277"/>
    </source>
</evidence>
<keyword evidence="3 5" id="KW-0697">Rotamase</keyword>
<dbReference type="EC" id="5.2.1.8" evidence="6"/>
<evidence type="ECO:0000256" key="7">
    <source>
        <dbReference type="SAM" id="SignalP"/>
    </source>
</evidence>
<dbReference type="InterPro" id="IPR001179">
    <property type="entry name" value="PPIase_FKBP_dom"/>
</dbReference>
<dbReference type="PANTHER" id="PTHR43811:SF19">
    <property type="entry name" value="39 KDA FK506-BINDING NUCLEAR PROTEIN"/>
    <property type="match status" value="1"/>
</dbReference>
<evidence type="ECO:0000313" key="9">
    <source>
        <dbReference type="EMBL" id="AVM01058.1"/>
    </source>
</evidence>
<dbReference type="Gene3D" id="3.10.50.40">
    <property type="match status" value="1"/>
</dbReference>
<comment type="similarity">
    <text evidence="2 6">Belongs to the FKBP-type PPIase family.</text>
</comment>
<feature type="chain" id="PRO_5039384939" description="Peptidyl-prolyl cis-trans isomerase" evidence="7">
    <location>
        <begin position="22"/>
        <end position="188"/>
    </location>
</feature>
<feature type="domain" description="PPIase FKBP-type" evidence="8">
    <location>
        <begin position="99"/>
        <end position="187"/>
    </location>
</feature>
<dbReference type="Pfam" id="PF00254">
    <property type="entry name" value="FKBP_C"/>
    <property type="match status" value="1"/>
</dbReference>